<dbReference type="AlphaFoldDB" id="A0A183IMB2"/>
<protein>
    <submittedName>
        <fullName evidence="3">Reverse transcriptase domain-containing protein</fullName>
    </submittedName>
</protein>
<organism evidence="3">
    <name type="scientific">Soboliphyme baturini</name>
    <dbReference type="NCBI Taxonomy" id="241478"/>
    <lineage>
        <taxon>Eukaryota</taxon>
        <taxon>Metazoa</taxon>
        <taxon>Ecdysozoa</taxon>
        <taxon>Nematoda</taxon>
        <taxon>Enoplea</taxon>
        <taxon>Dorylaimia</taxon>
        <taxon>Dioctophymatida</taxon>
        <taxon>Dioctophymatoidea</taxon>
        <taxon>Soboliphymatidae</taxon>
        <taxon>Soboliphyme</taxon>
    </lineage>
</organism>
<gene>
    <name evidence="1" type="ORF">SBAD_LOCUS4758</name>
</gene>
<sequence length="76" mass="8638">MCKVVSTVGLDVNLSKTKIMEAPDLTNGPRTERGEPNIEEIKNFKYYGSVLARAWKLRYESRAALKTDICELRATF</sequence>
<evidence type="ECO:0000313" key="3">
    <source>
        <dbReference type="WBParaSite" id="SBAD_0000495401-mRNA-1"/>
    </source>
</evidence>
<evidence type="ECO:0000313" key="1">
    <source>
        <dbReference type="EMBL" id="VDP05335.1"/>
    </source>
</evidence>
<reference evidence="1 2" key="2">
    <citation type="submission" date="2018-11" db="EMBL/GenBank/DDBJ databases">
        <authorList>
            <consortium name="Pathogen Informatics"/>
        </authorList>
    </citation>
    <scope>NUCLEOTIDE SEQUENCE [LARGE SCALE GENOMIC DNA]</scope>
</reference>
<proteinExistence type="predicted"/>
<keyword evidence="2" id="KW-1185">Reference proteome</keyword>
<dbReference type="Proteomes" id="UP000270296">
    <property type="component" value="Unassembled WGS sequence"/>
</dbReference>
<name>A0A183IMB2_9BILA</name>
<evidence type="ECO:0000313" key="2">
    <source>
        <dbReference type="Proteomes" id="UP000270296"/>
    </source>
</evidence>
<dbReference type="EMBL" id="UZAM01008528">
    <property type="protein sequence ID" value="VDP05335.1"/>
    <property type="molecule type" value="Genomic_DNA"/>
</dbReference>
<dbReference type="WBParaSite" id="SBAD_0000495401-mRNA-1">
    <property type="protein sequence ID" value="SBAD_0000495401-mRNA-1"/>
    <property type="gene ID" value="SBAD_0000495401"/>
</dbReference>
<accession>A0A183IMB2</accession>
<reference evidence="3" key="1">
    <citation type="submission" date="2016-06" db="UniProtKB">
        <authorList>
            <consortium name="WormBaseParasite"/>
        </authorList>
    </citation>
    <scope>IDENTIFICATION</scope>
</reference>